<feature type="domain" description="Transposase IS4-like" evidence="1">
    <location>
        <begin position="3"/>
        <end position="88"/>
    </location>
</feature>
<dbReference type="EMBL" id="AUZX01000297">
    <property type="protein sequence ID" value="EQD80904.1"/>
    <property type="molecule type" value="Genomic_DNA"/>
</dbReference>
<dbReference type="AlphaFoldDB" id="T1DHT5"/>
<dbReference type="InterPro" id="IPR002559">
    <property type="entry name" value="Transposase_11"/>
</dbReference>
<comment type="caution">
    <text evidence="2">The sequence shown here is derived from an EMBL/GenBank/DDBJ whole genome shotgun (WGS) entry which is preliminary data.</text>
</comment>
<name>T1DHT5_9ZZZZ</name>
<dbReference type="PANTHER" id="PTHR30007">
    <property type="entry name" value="PHP DOMAIN PROTEIN"/>
    <property type="match status" value="1"/>
</dbReference>
<accession>T1DHT5</accession>
<protein>
    <submittedName>
        <fullName evidence="2">Transposase IS4 family protein</fullName>
    </submittedName>
</protein>
<evidence type="ECO:0000259" key="1">
    <source>
        <dbReference type="Pfam" id="PF01609"/>
    </source>
</evidence>
<sequence length="168" mass="18375">MVVIDTHLARGASNGGVTFHNQGGPYGRTNGAKRIVCVDVTGLPLCVRVVPASTSEASAVELILEDLARTGADRRLELVLVDRGTATSAAQRLSARFGCEVRRVGWDEPPRNEHGAKVFRPIRHAWRVEVAHGHLVRRRRLARCFENTVVSATGWLHVASITEVLRAL</sequence>
<reference evidence="2" key="1">
    <citation type="submission" date="2013-08" db="EMBL/GenBank/DDBJ databases">
        <authorList>
            <person name="Mendez C."/>
            <person name="Richter M."/>
            <person name="Ferrer M."/>
            <person name="Sanchez J."/>
        </authorList>
    </citation>
    <scope>NUCLEOTIDE SEQUENCE</scope>
</reference>
<proteinExistence type="predicted"/>
<organism evidence="2">
    <name type="scientific">mine drainage metagenome</name>
    <dbReference type="NCBI Taxonomy" id="410659"/>
    <lineage>
        <taxon>unclassified sequences</taxon>
        <taxon>metagenomes</taxon>
        <taxon>ecological metagenomes</taxon>
    </lineage>
</organism>
<dbReference type="GO" id="GO:0003677">
    <property type="term" value="F:DNA binding"/>
    <property type="evidence" value="ECO:0007669"/>
    <property type="project" value="InterPro"/>
</dbReference>
<feature type="non-terminal residue" evidence="2">
    <location>
        <position position="168"/>
    </location>
</feature>
<gene>
    <name evidence="2" type="ORF">B1A_00395</name>
</gene>
<dbReference type="GO" id="GO:0006313">
    <property type="term" value="P:DNA transposition"/>
    <property type="evidence" value="ECO:0007669"/>
    <property type="project" value="InterPro"/>
</dbReference>
<dbReference type="PANTHER" id="PTHR30007:SF0">
    <property type="entry name" value="TRANSPOSASE"/>
    <property type="match status" value="1"/>
</dbReference>
<dbReference type="GO" id="GO:0004803">
    <property type="term" value="F:transposase activity"/>
    <property type="evidence" value="ECO:0007669"/>
    <property type="project" value="InterPro"/>
</dbReference>
<evidence type="ECO:0000313" key="2">
    <source>
        <dbReference type="EMBL" id="EQD80904.1"/>
    </source>
</evidence>
<dbReference type="Pfam" id="PF01609">
    <property type="entry name" value="DDE_Tnp_1"/>
    <property type="match status" value="1"/>
</dbReference>
<reference evidence="2" key="2">
    <citation type="journal article" date="2014" name="ISME J.">
        <title>Microbial stratification in low pH oxic and suboxic macroscopic growths along an acid mine drainage.</title>
        <authorList>
            <person name="Mendez-Garcia C."/>
            <person name="Mesa V."/>
            <person name="Sprenger R.R."/>
            <person name="Richter M."/>
            <person name="Diez M.S."/>
            <person name="Solano J."/>
            <person name="Bargiela R."/>
            <person name="Golyshina O.V."/>
            <person name="Manteca A."/>
            <person name="Ramos J.L."/>
            <person name="Gallego J.R."/>
            <person name="Llorente I."/>
            <person name="Martins Dos Santos V.A."/>
            <person name="Jensen O.N."/>
            <person name="Pelaez A.I."/>
            <person name="Sanchez J."/>
            <person name="Ferrer M."/>
        </authorList>
    </citation>
    <scope>NUCLEOTIDE SEQUENCE</scope>
</reference>